<dbReference type="AlphaFoldDB" id="A0A2T9WTV5"/>
<proteinExistence type="predicted"/>
<organism evidence="1 2">
    <name type="scientific">Nanobsidianus stetteri</name>
    <dbReference type="NCBI Taxonomy" id="1294122"/>
    <lineage>
        <taxon>Archaea</taxon>
        <taxon>Nanobdellota</taxon>
        <taxon>Candidatus Nanoarchaeia</taxon>
        <taxon>Nanoarchaeales</taxon>
        <taxon>Nanopusillaceae</taxon>
        <taxon>Candidatus Nanobsidianus</taxon>
    </lineage>
</organism>
<accession>A0A2T9WTV5</accession>
<name>A0A2T9WTV5_NANST</name>
<evidence type="ECO:0000313" key="1">
    <source>
        <dbReference type="EMBL" id="PVU71251.1"/>
    </source>
</evidence>
<dbReference type="EMBL" id="QEFH01000009">
    <property type="protein sequence ID" value="PVU71251.1"/>
    <property type="molecule type" value="Genomic_DNA"/>
</dbReference>
<reference evidence="1 2" key="1">
    <citation type="journal article" date="2015" name="Appl. Environ. Microbiol.">
        <title>Nanoarchaeota, Their Sulfolobales Host, and Nanoarchaeota Virus Distribution across Yellowstone National Park Hot Springs.</title>
        <authorList>
            <person name="Munson-McGee J.H."/>
            <person name="Field E.K."/>
            <person name="Bateson M."/>
            <person name="Rooney C."/>
            <person name="Stepanauskas R."/>
            <person name="Young M.J."/>
        </authorList>
    </citation>
    <scope>NUCLEOTIDE SEQUENCE [LARGE SCALE GENOMIC DNA]</scope>
    <source>
        <strain evidence="1">SCGC AB-777_O03</strain>
    </source>
</reference>
<protein>
    <submittedName>
        <fullName evidence="1">Uncharacterized protein</fullName>
    </submittedName>
</protein>
<dbReference type="Proteomes" id="UP000245908">
    <property type="component" value="Unassembled WGS sequence"/>
</dbReference>
<sequence>MFHTNICNRKKPVFKDNEIYLICYNPPFIYIDIAEKILNKYLLAEFGLYSFIDEWTIEDNAQECKVKAILLYYGLPLIKHKIPNAKIPNLEDLKNSSNKYIYYIAGMYWLLVNLSNVEPFKIKKLLNLTKKVNGRPIKVKELEGQNLIIYPNMFDLLDFYNLIQRARTINIWDYYNWVIKQL</sequence>
<evidence type="ECO:0000313" key="2">
    <source>
        <dbReference type="Proteomes" id="UP000245908"/>
    </source>
</evidence>
<comment type="caution">
    <text evidence="1">The sequence shown here is derived from an EMBL/GenBank/DDBJ whole genome shotgun (WGS) entry which is preliminary data.</text>
</comment>
<gene>
    <name evidence="1" type="ORF">DDW05_01595</name>
</gene>